<sequence>MERTIGNLVEEIRQHSTPYANLGQCAVRHAQLNALKALIPSIDPDTNKSPLTRWSKDVGRGYALQKAQERTRHNATAIKSLTICQYLETYHPSSSDFKFVTRDGIFRVCRWARLQLPNLQSNWSLFSQCKRRPNA</sequence>
<dbReference type="OrthoDB" id="2669721at2759"/>
<keyword evidence="2" id="KW-1185">Reference proteome</keyword>
<organism evidence="1 2">
    <name type="scientific">Suillus placidus</name>
    <dbReference type="NCBI Taxonomy" id="48579"/>
    <lineage>
        <taxon>Eukaryota</taxon>
        <taxon>Fungi</taxon>
        <taxon>Dikarya</taxon>
        <taxon>Basidiomycota</taxon>
        <taxon>Agaricomycotina</taxon>
        <taxon>Agaricomycetes</taxon>
        <taxon>Agaricomycetidae</taxon>
        <taxon>Boletales</taxon>
        <taxon>Suillineae</taxon>
        <taxon>Suillaceae</taxon>
        <taxon>Suillus</taxon>
    </lineage>
</organism>
<dbReference type="Proteomes" id="UP000714275">
    <property type="component" value="Unassembled WGS sequence"/>
</dbReference>
<reference evidence="1" key="1">
    <citation type="journal article" date="2020" name="New Phytol.">
        <title>Comparative genomics reveals dynamic genome evolution in host specialist ectomycorrhizal fungi.</title>
        <authorList>
            <person name="Lofgren L.A."/>
            <person name="Nguyen N.H."/>
            <person name="Vilgalys R."/>
            <person name="Ruytinx J."/>
            <person name="Liao H.L."/>
            <person name="Branco S."/>
            <person name="Kuo A."/>
            <person name="LaButti K."/>
            <person name="Lipzen A."/>
            <person name="Andreopoulos W."/>
            <person name="Pangilinan J."/>
            <person name="Riley R."/>
            <person name="Hundley H."/>
            <person name="Na H."/>
            <person name="Barry K."/>
            <person name="Grigoriev I.V."/>
            <person name="Stajich J.E."/>
            <person name="Kennedy P.G."/>
        </authorList>
    </citation>
    <scope>NUCLEOTIDE SEQUENCE</scope>
    <source>
        <strain evidence="1">DOB743</strain>
    </source>
</reference>
<dbReference type="AlphaFoldDB" id="A0A9P7A0D9"/>
<name>A0A9P7A0D9_9AGAM</name>
<proteinExistence type="predicted"/>
<evidence type="ECO:0000313" key="2">
    <source>
        <dbReference type="Proteomes" id="UP000714275"/>
    </source>
</evidence>
<protein>
    <submittedName>
        <fullName evidence="1">Uncharacterized protein</fullName>
    </submittedName>
</protein>
<gene>
    <name evidence="1" type="ORF">EV702DRAFT_965336</name>
</gene>
<accession>A0A9P7A0D9</accession>
<evidence type="ECO:0000313" key="1">
    <source>
        <dbReference type="EMBL" id="KAG1779916.1"/>
    </source>
</evidence>
<comment type="caution">
    <text evidence="1">The sequence shown here is derived from an EMBL/GenBank/DDBJ whole genome shotgun (WGS) entry which is preliminary data.</text>
</comment>
<dbReference type="EMBL" id="JABBWD010000010">
    <property type="protein sequence ID" value="KAG1779916.1"/>
    <property type="molecule type" value="Genomic_DNA"/>
</dbReference>